<proteinExistence type="predicted"/>
<sequence length="539" mass="61378">MRKIKKSIGILLAISMLVSLCACGGTSGTQGNETTEQLKEKTTESGDSSSEEQVTLDLFVNHTWWPLQSWSGSVPEYITDQTGVNINVTVAADSQQLPLMISSGELPDLIYTDNTGNMISLLSDPDLCWSWEDLMSEYNPGYTFDEGRAKIYRMDTDGKFYTIRNNYSTPEELEEYDAALVGVTVPTIRKSIYEELGSPEIKTTEDFYNLLIEVKNKYPNLIPCVFNTNWTGAGQTSCQFLTDFGLVNADFAYDEDKDEVCYYIFQDGRLDYYKFMNRLYREGLMIAENYAFNNEDESYQYAYNLQCFAYIKGSNAKELNQECATLGTDQDWMDLHVALNYDTSWKNYDRNIGWSGLFISKNCKDPEAAATLLGYLFSDEGMRTAFWGIEGEMWNWSEDNKYPVFCKEYTDNEWQEKNGLTEWGLLSGTWATERLANYNPDDEYVDELLMLSNQAKEKTVSCPAVGLVIPDADSDEQTIKSKLDTMVTNEEMKIFLAESEDACEKAYNDMLNLAREQGADNLNAWANEMYQAAKATMEN</sequence>
<dbReference type="Gene3D" id="3.40.190.10">
    <property type="entry name" value="Periplasmic binding protein-like II"/>
    <property type="match status" value="2"/>
</dbReference>
<name>A0A3E3ICT6_9FIRM</name>
<accession>A0A3E3ICT6</accession>
<dbReference type="RefSeq" id="WP_117543268.1">
    <property type="nucleotide sequence ID" value="NZ_QVLV01000001.1"/>
</dbReference>
<keyword evidence="2" id="KW-0732">Signal</keyword>
<comment type="caution">
    <text evidence="3">The sequence shown here is derived from an EMBL/GenBank/DDBJ whole genome shotgun (WGS) entry which is preliminary data.</text>
</comment>
<evidence type="ECO:0000256" key="1">
    <source>
        <dbReference type="SAM" id="MobiDB-lite"/>
    </source>
</evidence>
<dbReference type="Pfam" id="PF01547">
    <property type="entry name" value="SBP_bac_1"/>
    <property type="match status" value="1"/>
</dbReference>
<protein>
    <submittedName>
        <fullName evidence="3">Extracellular solute-binding protein</fullName>
    </submittedName>
</protein>
<reference evidence="3 4" key="1">
    <citation type="submission" date="2018-08" db="EMBL/GenBank/DDBJ databases">
        <title>A genome reference for cultivated species of the human gut microbiota.</title>
        <authorList>
            <person name="Zou Y."/>
            <person name="Xue W."/>
            <person name="Luo G."/>
        </authorList>
    </citation>
    <scope>NUCLEOTIDE SEQUENCE [LARGE SCALE GENOMIC DNA]</scope>
    <source>
        <strain evidence="3 4">TF05-5AC</strain>
    </source>
</reference>
<organism evidence="3 4">
    <name type="scientific">Eisenbergiella massiliensis</name>
    <dbReference type="NCBI Taxonomy" id="1720294"/>
    <lineage>
        <taxon>Bacteria</taxon>
        <taxon>Bacillati</taxon>
        <taxon>Bacillota</taxon>
        <taxon>Clostridia</taxon>
        <taxon>Lachnospirales</taxon>
        <taxon>Lachnospiraceae</taxon>
        <taxon>Eisenbergiella</taxon>
    </lineage>
</organism>
<dbReference type="AlphaFoldDB" id="A0A3E3ICT6"/>
<dbReference type="Proteomes" id="UP000260812">
    <property type="component" value="Unassembled WGS sequence"/>
</dbReference>
<dbReference type="InterPro" id="IPR006059">
    <property type="entry name" value="SBP"/>
</dbReference>
<dbReference type="EMBL" id="QVLV01000001">
    <property type="protein sequence ID" value="RGE64852.1"/>
    <property type="molecule type" value="Genomic_DNA"/>
</dbReference>
<evidence type="ECO:0000313" key="3">
    <source>
        <dbReference type="EMBL" id="RGE64852.1"/>
    </source>
</evidence>
<feature type="region of interest" description="Disordered" evidence="1">
    <location>
        <begin position="27"/>
        <end position="52"/>
    </location>
</feature>
<feature type="signal peptide" evidence="2">
    <location>
        <begin position="1"/>
        <end position="24"/>
    </location>
</feature>
<evidence type="ECO:0000256" key="2">
    <source>
        <dbReference type="SAM" id="SignalP"/>
    </source>
</evidence>
<dbReference type="GeneID" id="97985401"/>
<dbReference type="PROSITE" id="PS51257">
    <property type="entry name" value="PROKAR_LIPOPROTEIN"/>
    <property type="match status" value="1"/>
</dbReference>
<feature type="chain" id="PRO_5039334522" evidence="2">
    <location>
        <begin position="25"/>
        <end position="539"/>
    </location>
</feature>
<dbReference type="SUPFAM" id="SSF53850">
    <property type="entry name" value="Periplasmic binding protein-like II"/>
    <property type="match status" value="1"/>
</dbReference>
<evidence type="ECO:0000313" key="4">
    <source>
        <dbReference type="Proteomes" id="UP000260812"/>
    </source>
</evidence>
<keyword evidence="4" id="KW-1185">Reference proteome</keyword>
<gene>
    <name evidence="3" type="ORF">DXC51_00495</name>
</gene>